<evidence type="ECO:0000256" key="3">
    <source>
        <dbReference type="ARBA" id="ARBA00012438"/>
    </source>
</evidence>
<comment type="subcellular location">
    <subcellularLocation>
        <location evidence="2">Cell membrane</location>
    </subcellularLocation>
</comment>
<dbReference type="SMART" id="SM00388">
    <property type="entry name" value="HisKA"/>
    <property type="match status" value="1"/>
</dbReference>
<dbReference type="PANTHER" id="PTHR45339">
    <property type="entry name" value="HYBRID SIGNAL TRANSDUCTION HISTIDINE KINASE J"/>
    <property type="match status" value="1"/>
</dbReference>
<evidence type="ECO:0000313" key="12">
    <source>
        <dbReference type="Proteomes" id="UP001595956"/>
    </source>
</evidence>
<dbReference type="Pfam" id="PF00512">
    <property type="entry name" value="HisKA"/>
    <property type="match status" value="1"/>
</dbReference>
<dbReference type="InterPro" id="IPR005467">
    <property type="entry name" value="His_kinase_dom"/>
</dbReference>
<dbReference type="InterPro" id="IPR036890">
    <property type="entry name" value="HATPase_C_sf"/>
</dbReference>
<dbReference type="Gene3D" id="3.30.565.10">
    <property type="entry name" value="Histidine kinase-like ATPase, C-terminal domain"/>
    <property type="match status" value="1"/>
</dbReference>
<reference evidence="12" key="1">
    <citation type="journal article" date="2019" name="Int. J. Syst. Evol. Microbiol.">
        <title>The Global Catalogue of Microorganisms (GCM) 10K type strain sequencing project: providing services to taxonomists for standard genome sequencing and annotation.</title>
        <authorList>
            <consortium name="The Broad Institute Genomics Platform"/>
            <consortium name="The Broad Institute Genome Sequencing Center for Infectious Disease"/>
            <person name="Wu L."/>
            <person name="Ma J."/>
        </authorList>
    </citation>
    <scope>NUCLEOTIDE SEQUENCE [LARGE SCALE GENOMIC DNA]</scope>
    <source>
        <strain evidence="12">KACC 13778</strain>
    </source>
</reference>
<feature type="domain" description="Histidine kinase" evidence="9">
    <location>
        <begin position="340"/>
        <end position="561"/>
    </location>
</feature>
<dbReference type="Pfam" id="PF02518">
    <property type="entry name" value="HATPase_c"/>
    <property type="match status" value="1"/>
</dbReference>
<dbReference type="Gene3D" id="3.40.50.2300">
    <property type="match status" value="2"/>
</dbReference>
<dbReference type="CDD" id="cd16922">
    <property type="entry name" value="HATPase_EvgS-ArcB-TorS-like"/>
    <property type="match status" value="1"/>
</dbReference>
<gene>
    <name evidence="11" type="ORF">ACFPKY_20015</name>
</gene>
<dbReference type="Pfam" id="PF00072">
    <property type="entry name" value="Response_reg"/>
    <property type="match status" value="2"/>
</dbReference>
<dbReference type="InterPro" id="IPR003594">
    <property type="entry name" value="HATPase_dom"/>
</dbReference>
<feature type="transmembrane region" description="Helical" evidence="8">
    <location>
        <begin position="159"/>
        <end position="180"/>
    </location>
</feature>
<evidence type="ECO:0000259" key="9">
    <source>
        <dbReference type="PROSITE" id="PS50109"/>
    </source>
</evidence>
<dbReference type="CDD" id="cd00082">
    <property type="entry name" value="HisKA"/>
    <property type="match status" value="1"/>
</dbReference>
<dbReference type="InterPro" id="IPR011006">
    <property type="entry name" value="CheY-like_superfamily"/>
</dbReference>
<evidence type="ECO:0000256" key="2">
    <source>
        <dbReference type="ARBA" id="ARBA00004236"/>
    </source>
</evidence>
<dbReference type="InterPro" id="IPR036097">
    <property type="entry name" value="HisK_dim/P_sf"/>
</dbReference>
<evidence type="ECO:0000256" key="6">
    <source>
        <dbReference type="ARBA" id="ARBA00023012"/>
    </source>
</evidence>
<feature type="domain" description="Response regulatory" evidence="10">
    <location>
        <begin position="580"/>
        <end position="700"/>
    </location>
</feature>
<feature type="transmembrane region" description="Helical" evidence="8">
    <location>
        <begin position="192"/>
        <end position="213"/>
    </location>
</feature>
<comment type="catalytic activity">
    <reaction evidence="1">
        <text>ATP + protein L-histidine = ADP + protein N-phospho-L-histidine.</text>
        <dbReference type="EC" id="2.7.13.3"/>
    </reaction>
</comment>
<feature type="transmembrane region" description="Helical" evidence="8">
    <location>
        <begin position="65"/>
        <end position="85"/>
    </location>
</feature>
<feature type="modified residue" description="4-aspartylphosphate" evidence="7">
    <location>
        <position position="634"/>
    </location>
</feature>
<proteinExistence type="predicted"/>
<evidence type="ECO:0000256" key="4">
    <source>
        <dbReference type="ARBA" id="ARBA00022553"/>
    </source>
</evidence>
<name>A0ABW0N432_9ACTN</name>
<dbReference type="InterPro" id="IPR001789">
    <property type="entry name" value="Sig_transdc_resp-reg_receiver"/>
</dbReference>
<keyword evidence="5" id="KW-0418">Kinase</keyword>
<dbReference type="RefSeq" id="WP_345181759.1">
    <property type="nucleotide sequence ID" value="NZ_BAABFQ010000009.1"/>
</dbReference>
<dbReference type="SMART" id="SM00448">
    <property type="entry name" value="REC"/>
    <property type="match status" value="2"/>
</dbReference>
<dbReference type="SUPFAM" id="SSF55874">
    <property type="entry name" value="ATPase domain of HSP90 chaperone/DNA topoisomerase II/histidine kinase"/>
    <property type="match status" value="1"/>
</dbReference>
<dbReference type="EC" id="2.7.13.3" evidence="3"/>
<dbReference type="InterPro" id="IPR004358">
    <property type="entry name" value="Sig_transdc_His_kin-like_C"/>
</dbReference>
<evidence type="ECO:0000259" key="10">
    <source>
        <dbReference type="PROSITE" id="PS50110"/>
    </source>
</evidence>
<evidence type="ECO:0000256" key="8">
    <source>
        <dbReference type="SAM" id="Phobius"/>
    </source>
</evidence>
<keyword evidence="6" id="KW-0902">Two-component regulatory system</keyword>
<dbReference type="PANTHER" id="PTHR45339:SF1">
    <property type="entry name" value="HYBRID SIGNAL TRANSDUCTION HISTIDINE KINASE J"/>
    <property type="match status" value="1"/>
</dbReference>
<dbReference type="PROSITE" id="PS51257">
    <property type="entry name" value="PROKAR_LIPOPROTEIN"/>
    <property type="match status" value="1"/>
</dbReference>
<dbReference type="SUPFAM" id="SSF52172">
    <property type="entry name" value="CheY-like"/>
    <property type="match status" value="2"/>
</dbReference>
<evidence type="ECO:0000256" key="5">
    <source>
        <dbReference type="ARBA" id="ARBA00022777"/>
    </source>
</evidence>
<keyword evidence="8" id="KW-1133">Transmembrane helix</keyword>
<feature type="transmembrane region" description="Helical" evidence="8">
    <location>
        <begin position="128"/>
        <end position="147"/>
    </location>
</feature>
<dbReference type="PRINTS" id="PR00344">
    <property type="entry name" value="BCTRLSENSOR"/>
</dbReference>
<keyword evidence="8" id="KW-0812">Transmembrane</keyword>
<dbReference type="CDD" id="cd17546">
    <property type="entry name" value="REC_hyHK_CKI1_RcsC-like"/>
    <property type="match status" value="1"/>
</dbReference>
<keyword evidence="4 7" id="KW-0597">Phosphoprotein</keyword>
<accession>A0ABW0N432</accession>
<keyword evidence="12" id="KW-1185">Reference proteome</keyword>
<evidence type="ECO:0000256" key="1">
    <source>
        <dbReference type="ARBA" id="ARBA00000085"/>
    </source>
</evidence>
<dbReference type="PROSITE" id="PS50110">
    <property type="entry name" value="RESPONSE_REGULATORY"/>
    <property type="match status" value="2"/>
</dbReference>
<dbReference type="PROSITE" id="PS50109">
    <property type="entry name" value="HIS_KIN"/>
    <property type="match status" value="1"/>
</dbReference>
<sequence length="841" mass="89617">MLGRSWSWLMAAVWVLTGACIVVHVARPTGAVGDLTYLAVVGLATVVGLVGTLRSPRGKRLVPGLLTAGIAGSALGDLIWMYFYWQGTEPDVSVADLVYTGSYLGLAGALLVMTLVRHGDRVRVDVDAVIDALTVVVVSLLLLWNVSVNEILADQTVPAFTRAVWAMYPVADAVVLALAIRALSQRRTREILGIPFALGICCWLAADLGYYVLEVEGTVSAFLDVGWMLGSMLMASATWRRQAVPEPEEVDEVAFRSPLRTLSIAILPLMVPPALLLVSDLAGERADAVEIVVGMAALALLTFARTARLLRSETRARTDLAAARDEALDASRAKSAFLATMSHEIRTPMNGVIGLTSLLLNTELDTRQRQYAEGVSSAGNALLTIINDILDFSKVEAGRLDLEEIDFDLVRVIEEAAELIAEPAQEKGLELLAYCSPELPVALRGDPSRLRQVLLNLASNAVKFTSAGEVVMRAHLDTRTDHGVQVRFEVVDTGIGVAPDDAARLFEPFSQADSSTTRRYGGTGLGLAICHQLVSAMGGTIGVESRPGQGSTFWFTVPLRLAEDPSVTPQRHTELLGGLRVLVVDDNATNRMILHDQLTVWGMSVTLASSAAEALAAARTAAGQDRAYDLAVLDLCMPETDGLELARQLSADPVLSTTGLVLLTSGPDISQTEARAAGITVSVTKPVQLSRLHTLLQDVAGSRRQPATGPGVAPDTVRRGRVLVAEDGDINQIVATGMLEHLGYTVEIAADGLAAVAALARTSYDAVLMDVHMPGLDGYQATAEIRRAEGTARHTPIIAMTAGAIEGDRERCLAAGMDDYVSKPIDVATVRDVLARWVPAG</sequence>
<feature type="modified residue" description="4-aspartylphosphate" evidence="7">
    <location>
        <position position="770"/>
    </location>
</feature>
<organism evidence="11 12">
    <name type="scientific">Nocardioides caricicola</name>
    <dbReference type="NCBI Taxonomy" id="634770"/>
    <lineage>
        <taxon>Bacteria</taxon>
        <taxon>Bacillati</taxon>
        <taxon>Actinomycetota</taxon>
        <taxon>Actinomycetes</taxon>
        <taxon>Propionibacteriales</taxon>
        <taxon>Nocardioidaceae</taxon>
        <taxon>Nocardioides</taxon>
    </lineage>
</organism>
<dbReference type="InterPro" id="IPR003661">
    <property type="entry name" value="HisK_dim/P_dom"/>
</dbReference>
<evidence type="ECO:0000256" key="7">
    <source>
        <dbReference type="PROSITE-ProRule" id="PRU00169"/>
    </source>
</evidence>
<dbReference type="Proteomes" id="UP001595956">
    <property type="component" value="Unassembled WGS sequence"/>
</dbReference>
<dbReference type="SMART" id="SM00387">
    <property type="entry name" value="HATPase_c"/>
    <property type="match status" value="1"/>
</dbReference>
<dbReference type="Gene3D" id="1.10.287.130">
    <property type="match status" value="1"/>
</dbReference>
<feature type="domain" description="Response regulatory" evidence="10">
    <location>
        <begin position="721"/>
        <end position="838"/>
    </location>
</feature>
<evidence type="ECO:0000313" key="11">
    <source>
        <dbReference type="EMBL" id="MFC5495404.1"/>
    </source>
</evidence>
<keyword evidence="8" id="KW-0472">Membrane</keyword>
<protein>
    <recommendedName>
        <fullName evidence="3">histidine kinase</fullName>
        <ecNumber evidence="3">2.7.13.3</ecNumber>
    </recommendedName>
</protein>
<keyword evidence="5" id="KW-0808">Transferase</keyword>
<feature type="transmembrane region" description="Helical" evidence="8">
    <location>
        <begin position="97"/>
        <end position="116"/>
    </location>
</feature>
<comment type="caution">
    <text evidence="11">The sequence shown here is derived from an EMBL/GenBank/DDBJ whole genome shotgun (WGS) entry which is preliminary data.</text>
</comment>
<dbReference type="EMBL" id="JBHSMD010000010">
    <property type="protein sequence ID" value="MFC5495404.1"/>
    <property type="molecule type" value="Genomic_DNA"/>
</dbReference>
<dbReference type="SUPFAM" id="SSF47384">
    <property type="entry name" value="Homodimeric domain of signal transducing histidine kinase"/>
    <property type="match status" value="1"/>
</dbReference>
<feature type="transmembrane region" description="Helical" evidence="8">
    <location>
        <begin position="35"/>
        <end position="53"/>
    </location>
</feature>